<reference evidence="3 4" key="1">
    <citation type="journal article" date="2018" name="Evol. Lett.">
        <title>Horizontal gene cluster transfer increased hallucinogenic mushroom diversity.</title>
        <authorList>
            <person name="Reynolds H.T."/>
            <person name="Vijayakumar V."/>
            <person name="Gluck-Thaler E."/>
            <person name="Korotkin H.B."/>
            <person name="Matheny P.B."/>
            <person name="Slot J.C."/>
        </authorList>
    </citation>
    <scope>NUCLEOTIDE SEQUENCE [LARGE SCALE GENOMIC DNA]</scope>
    <source>
        <strain evidence="3 4">2631</strain>
    </source>
</reference>
<dbReference type="STRING" id="93625.A0A409XGF1"/>
<keyword evidence="4" id="KW-1185">Reference proteome</keyword>
<dbReference type="SMART" id="SM00327">
    <property type="entry name" value="VWA"/>
    <property type="match status" value="1"/>
</dbReference>
<evidence type="ECO:0000256" key="1">
    <source>
        <dbReference type="SAM" id="MobiDB-lite"/>
    </source>
</evidence>
<dbReference type="PANTHER" id="PTHR47763:SF1">
    <property type="entry name" value="DUF659 DOMAIN-CONTAINING PROTEIN"/>
    <property type="match status" value="1"/>
</dbReference>
<dbReference type="EMBL" id="NHYD01001815">
    <property type="protein sequence ID" value="PPQ89830.1"/>
    <property type="molecule type" value="Genomic_DNA"/>
</dbReference>
<gene>
    <name evidence="3" type="ORF">CVT25_007531</name>
</gene>
<dbReference type="InterPro" id="IPR036465">
    <property type="entry name" value="vWFA_dom_sf"/>
</dbReference>
<sequence length="397" mass="43030">MTQHNQPPGSSAQQDGADPQTQTTGKPVDIVFLQDTTGSQGPYIQSARQAIRSICEKISASENLSQGLLRFGLIAFRDHPPQDMTYVTKSFGFTSQIETMQNNLASLIASGGGDGPEAQTAALAEALNLQWAENAVKMVILITDSPPHGIGEPLDGFQKSPDQNDPLDMARQMAERGITLFVIGCEPALSQYQHALDFYTALVQITSGRIFPLLMADKLGDYIVGSAVETIETEKLIGEFEQVIVDDVYGNNTPMEVAAENLRKKLDARGAQINTIDVENVYNTSAATISNVAFWQTSDTVESARKKVNTVSSLWVNICGSFLMKILFQIKTPRMKRAYARGGAAPIVAMQHQQFSQQQANRVVQQAMARSSIVTPLGYISRASGKSVSNTTVPPGV</sequence>
<dbReference type="PANTHER" id="PTHR47763">
    <property type="entry name" value="ALPHA-PROTEIN KINASE VWKA"/>
    <property type="match status" value="1"/>
</dbReference>
<proteinExistence type="predicted"/>
<evidence type="ECO:0000313" key="4">
    <source>
        <dbReference type="Proteomes" id="UP000283269"/>
    </source>
</evidence>
<dbReference type="InParanoid" id="A0A409XGF1"/>
<dbReference type="GO" id="GO:0005737">
    <property type="term" value="C:cytoplasm"/>
    <property type="evidence" value="ECO:0007669"/>
    <property type="project" value="TreeGrafter"/>
</dbReference>
<dbReference type="InterPro" id="IPR052969">
    <property type="entry name" value="Thr-specific_kinase-like"/>
</dbReference>
<comment type="caution">
    <text evidence="3">The sequence shown here is derived from an EMBL/GenBank/DDBJ whole genome shotgun (WGS) entry which is preliminary data.</text>
</comment>
<dbReference type="AlphaFoldDB" id="A0A409XGF1"/>
<dbReference type="PROSITE" id="PS50234">
    <property type="entry name" value="VWFA"/>
    <property type="match status" value="1"/>
</dbReference>
<feature type="region of interest" description="Disordered" evidence="1">
    <location>
        <begin position="1"/>
        <end position="24"/>
    </location>
</feature>
<accession>A0A409XGF1</accession>
<protein>
    <recommendedName>
        <fullName evidence="2">VWFA domain-containing protein</fullName>
    </recommendedName>
</protein>
<dbReference type="InterPro" id="IPR002035">
    <property type="entry name" value="VWF_A"/>
</dbReference>
<dbReference type="SUPFAM" id="SSF53300">
    <property type="entry name" value="vWA-like"/>
    <property type="match status" value="1"/>
</dbReference>
<dbReference type="OrthoDB" id="301415at2759"/>
<evidence type="ECO:0000313" key="3">
    <source>
        <dbReference type="EMBL" id="PPQ89830.1"/>
    </source>
</evidence>
<evidence type="ECO:0000259" key="2">
    <source>
        <dbReference type="PROSITE" id="PS50234"/>
    </source>
</evidence>
<organism evidence="3 4">
    <name type="scientific">Psilocybe cyanescens</name>
    <dbReference type="NCBI Taxonomy" id="93625"/>
    <lineage>
        <taxon>Eukaryota</taxon>
        <taxon>Fungi</taxon>
        <taxon>Dikarya</taxon>
        <taxon>Basidiomycota</taxon>
        <taxon>Agaricomycotina</taxon>
        <taxon>Agaricomycetes</taxon>
        <taxon>Agaricomycetidae</taxon>
        <taxon>Agaricales</taxon>
        <taxon>Agaricineae</taxon>
        <taxon>Strophariaceae</taxon>
        <taxon>Psilocybe</taxon>
    </lineage>
</organism>
<dbReference type="Gene3D" id="3.40.50.410">
    <property type="entry name" value="von Willebrand factor, type A domain"/>
    <property type="match status" value="1"/>
</dbReference>
<dbReference type="CDD" id="cd00198">
    <property type="entry name" value="vWFA"/>
    <property type="match status" value="1"/>
</dbReference>
<feature type="domain" description="VWFA" evidence="2">
    <location>
        <begin position="29"/>
        <end position="231"/>
    </location>
</feature>
<dbReference type="Proteomes" id="UP000283269">
    <property type="component" value="Unassembled WGS sequence"/>
</dbReference>
<dbReference type="Pfam" id="PF00092">
    <property type="entry name" value="VWA"/>
    <property type="match status" value="1"/>
</dbReference>
<name>A0A409XGF1_PSICY</name>
<dbReference type="GO" id="GO:0004674">
    <property type="term" value="F:protein serine/threonine kinase activity"/>
    <property type="evidence" value="ECO:0007669"/>
    <property type="project" value="TreeGrafter"/>
</dbReference>